<dbReference type="OrthoDB" id="10045355at2759"/>
<evidence type="ECO:0000313" key="1">
    <source>
        <dbReference type="EMBL" id="CAH1110664.1"/>
    </source>
</evidence>
<keyword evidence="2" id="KW-1185">Reference proteome</keyword>
<dbReference type="Proteomes" id="UP001153636">
    <property type="component" value="Chromosome 5"/>
</dbReference>
<protein>
    <submittedName>
        <fullName evidence="1">Uncharacterized protein</fullName>
    </submittedName>
</protein>
<evidence type="ECO:0000313" key="2">
    <source>
        <dbReference type="Proteomes" id="UP001153636"/>
    </source>
</evidence>
<sequence>MIWIVHLFHIWNCLPNFHVTENFSCDLMHDCFEGILRYDMAFIIDGLLNKKYFDIDLLNNRIKFFKFSRADAGNPMPQIKLEHLRRKHITMSASEMLCFTVYFGLLVGDLVPETEPIWSFYILILQIVDILLERQFSETLVEYLEVLIREHHDMYIDLFQENLKPKYHLLLHYPIVIRNLGPPRFYWCMRYEAFHRQLKQTANSVTCRKNLLVTLSLKQQLKLSGRLSDKRGFQTKVDFGPRYVIPEKIVTKFKLSKTFFSVSWITINNILYKKDFALQLCESKFGQIKNIFTNEKTIYFMLQPLKTVGFCKHVQAFEIIFQGGVTNAEDLFVTSFDNMTYSKQVHNFHFTGNGTCFISVIK</sequence>
<dbReference type="EMBL" id="OV651817">
    <property type="protein sequence ID" value="CAH1110664.1"/>
    <property type="molecule type" value="Genomic_DNA"/>
</dbReference>
<organism evidence="1 2">
    <name type="scientific">Psylliodes chrysocephalus</name>
    <dbReference type="NCBI Taxonomy" id="3402493"/>
    <lineage>
        <taxon>Eukaryota</taxon>
        <taxon>Metazoa</taxon>
        <taxon>Ecdysozoa</taxon>
        <taxon>Arthropoda</taxon>
        <taxon>Hexapoda</taxon>
        <taxon>Insecta</taxon>
        <taxon>Pterygota</taxon>
        <taxon>Neoptera</taxon>
        <taxon>Endopterygota</taxon>
        <taxon>Coleoptera</taxon>
        <taxon>Polyphaga</taxon>
        <taxon>Cucujiformia</taxon>
        <taxon>Chrysomeloidea</taxon>
        <taxon>Chrysomelidae</taxon>
        <taxon>Galerucinae</taxon>
        <taxon>Alticini</taxon>
        <taxon>Psylliodes</taxon>
    </lineage>
</organism>
<reference evidence="1" key="1">
    <citation type="submission" date="2022-01" db="EMBL/GenBank/DDBJ databases">
        <authorList>
            <person name="King R."/>
        </authorList>
    </citation>
    <scope>NUCLEOTIDE SEQUENCE</scope>
</reference>
<dbReference type="AlphaFoldDB" id="A0A9P0D546"/>
<dbReference type="PANTHER" id="PTHR31912">
    <property type="entry name" value="IP13529P"/>
    <property type="match status" value="1"/>
</dbReference>
<accession>A0A9P0D546</accession>
<gene>
    <name evidence="1" type="ORF">PSYICH_LOCUS11387</name>
</gene>
<dbReference type="PANTHER" id="PTHR31912:SF34">
    <property type="entry name" value="NOTOCHORD-RELATED PROTEIN"/>
    <property type="match status" value="1"/>
</dbReference>
<proteinExistence type="predicted"/>
<name>A0A9P0D546_9CUCU</name>